<name>A0A4Q0XSG3_9BACT</name>
<comment type="caution">
    <text evidence="5">The sequence shown here is derived from an EMBL/GenBank/DDBJ whole genome shotgun (WGS) entry which is preliminary data.</text>
</comment>
<feature type="domain" description="T-SNARE coiled-coil homology" evidence="4">
    <location>
        <begin position="418"/>
        <end position="480"/>
    </location>
</feature>
<dbReference type="Pfam" id="PF13426">
    <property type="entry name" value="PAS_9"/>
    <property type="match status" value="1"/>
</dbReference>
<dbReference type="InterPro" id="IPR001610">
    <property type="entry name" value="PAC"/>
</dbReference>
<dbReference type="GO" id="GO:0016020">
    <property type="term" value="C:membrane"/>
    <property type="evidence" value="ECO:0007669"/>
    <property type="project" value="InterPro"/>
</dbReference>
<dbReference type="PROSITE" id="PS50192">
    <property type="entry name" value="T_SNARE"/>
    <property type="match status" value="1"/>
</dbReference>
<evidence type="ECO:0000259" key="4">
    <source>
        <dbReference type="PROSITE" id="PS50192"/>
    </source>
</evidence>
<dbReference type="OrthoDB" id="9765776at2"/>
<dbReference type="Proteomes" id="UP000290657">
    <property type="component" value="Unassembled WGS sequence"/>
</dbReference>
<dbReference type="EMBL" id="PDKN01000006">
    <property type="protein sequence ID" value="RXJ56165.1"/>
    <property type="molecule type" value="Genomic_DNA"/>
</dbReference>
<accession>A0A4Q0XSG3</accession>
<sequence length="516" mass="57256">MSWFKKNNQEDEAKLHALDMNYAVISFSNSGTILDANQNFVEALGYDNKSEFVGQHHRIFCDKTYVNTQEYEEFWTSLNKGQTNTSEFRRIRKDGKSIYIQASYIPIKNSSGKVIKVVKFAQDITEKKLESLDYEGQLQAISKSQAVIEFNMDGTIITANDNFLNTLHYELKDVMGKHHQIFCENTYVNSNEYKEFWKKLNRGEFDSGEYLRLGKNGERVWIQATYNPIFDIDNKPFKVVKYATDITERKNLIFDIDKKVHTLTQSLDNLSTASTSMSKGAEVTMHGSQEITVSITQMNEAVSALSEKIEAMVSSIGSIASASSQGEKVAKEAQEQSQITTEAMTRLNNESEKIGDTINVITQIAFQTNILSLNAAVEAATAGEAGKGFAVVAQEVRNLATRSDEAAKQITAAIELIQSLVKDSLGSINKIDSTIAEITTMSGQISSSIEEQQNISNDLASTALETSQGVNEITNTMKDVSNSAEESGVQSRETATATETLIEVSSELIEILKKLK</sequence>
<dbReference type="CDD" id="cd00130">
    <property type="entry name" value="PAS"/>
    <property type="match status" value="2"/>
</dbReference>
<dbReference type="GO" id="GO:0007165">
    <property type="term" value="P:signal transduction"/>
    <property type="evidence" value="ECO:0007669"/>
    <property type="project" value="UniProtKB-KW"/>
</dbReference>
<dbReference type="SUPFAM" id="SSF58104">
    <property type="entry name" value="Methyl-accepting chemotaxis protein (MCP) signaling domain"/>
    <property type="match status" value="1"/>
</dbReference>
<evidence type="ECO:0000256" key="1">
    <source>
        <dbReference type="PROSITE-ProRule" id="PRU00284"/>
    </source>
</evidence>
<dbReference type="SMART" id="SM00086">
    <property type="entry name" value="PAC"/>
    <property type="match status" value="2"/>
</dbReference>
<evidence type="ECO:0000313" key="5">
    <source>
        <dbReference type="EMBL" id="RXJ56165.1"/>
    </source>
</evidence>
<protein>
    <submittedName>
        <fullName evidence="5">Chemotaxis protein</fullName>
    </submittedName>
</protein>
<dbReference type="RefSeq" id="WP_128996507.1">
    <property type="nucleotide sequence ID" value="NZ_PDKN01000006.1"/>
</dbReference>
<gene>
    <name evidence="5" type="ORF">CRV04_08935</name>
</gene>
<dbReference type="AlphaFoldDB" id="A0A4Q0XSG3"/>
<feature type="domain" description="PAC" evidence="3">
    <location>
        <begin position="206"/>
        <end position="258"/>
    </location>
</feature>
<dbReference type="Pfam" id="PF08447">
    <property type="entry name" value="PAS_3"/>
    <property type="match status" value="1"/>
</dbReference>
<dbReference type="Pfam" id="PF00015">
    <property type="entry name" value="MCPsignal"/>
    <property type="match status" value="1"/>
</dbReference>
<dbReference type="InterPro" id="IPR004089">
    <property type="entry name" value="MCPsignal_dom"/>
</dbReference>
<dbReference type="SMART" id="SM00283">
    <property type="entry name" value="MA"/>
    <property type="match status" value="1"/>
</dbReference>
<keyword evidence="1" id="KW-0807">Transducer</keyword>
<proteinExistence type="predicted"/>
<organism evidence="5 6">
    <name type="scientific">Candidatus Marinarcus aquaticus</name>
    <dbReference type="NCBI Taxonomy" id="2044504"/>
    <lineage>
        <taxon>Bacteria</taxon>
        <taxon>Pseudomonadati</taxon>
        <taxon>Campylobacterota</taxon>
        <taxon>Epsilonproteobacteria</taxon>
        <taxon>Campylobacterales</taxon>
        <taxon>Arcobacteraceae</taxon>
        <taxon>Candidatus Marinarcus</taxon>
    </lineage>
</organism>
<evidence type="ECO:0000259" key="3">
    <source>
        <dbReference type="PROSITE" id="PS50113"/>
    </source>
</evidence>
<reference evidence="5 6" key="1">
    <citation type="submission" date="2017-10" db="EMBL/GenBank/DDBJ databases">
        <title>Genomics of the genus Arcobacter.</title>
        <authorList>
            <person name="Perez-Cataluna A."/>
            <person name="Figueras M.J."/>
        </authorList>
    </citation>
    <scope>NUCLEOTIDE SEQUENCE [LARGE SCALE GENOMIC DNA]</scope>
    <source>
        <strain evidence="5 6">CECT 8987</strain>
    </source>
</reference>
<feature type="domain" description="PAC" evidence="3">
    <location>
        <begin position="84"/>
        <end position="136"/>
    </location>
</feature>
<evidence type="ECO:0000259" key="2">
    <source>
        <dbReference type="PROSITE" id="PS50111"/>
    </source>
</evidence>
<dbReference type="Gene3D" id="1.10.287.950">
    <property type="entry name" value="Methyl-accepting chemotaxis protein"/>
    <property type="match status" value="1"/>
</dbReference>
<dbReference type="PROSITE" id="PS50113">
    <property type="entry name" value="PAC"/>
    <property type="match status" value="2"/>
</dbReference>
<dbReference type="NCBIfam" id="TIGR00229">
    <property type="entry name" value="sensory_box"/>
    <property type="match status" value="2"/>
</dbReference>
<dbReference type="InterPro" id="IPR013655">
    <property type="entry name" value="PAS_fold_3"/>
</dbReference>
<dbReference type="SUPFAM" id="SSF55785">
    <property type="entry name" value="PYP-like sensor domain (PAS domain)"/>
    <property type="match status" value="2"/>
</dbReference>
<dbReference type="InterPro" id="IPR000014">
    <property type="entry name" value="PAS"/>
</dbReference>
<keyword evidence="6" id="KW-1185">Reference proteome</keyword>
<evidence type="ECO:0000313" key="6">
    <source>
        <dbReference type="Proteomes" id="UP000290657"/>
    </source>
</evidence>
<dbReference type="PANTHER" id="PTHR24422:SF10">
    <property type="entry name" value="CHEMOTAXIS PROTEIN METHYLTRANSFERASE 2"/>
    <property type="match status" value="1"/>
</dbReference>
<dbReference type="InterPro" id="IPR000727">
    <property type="entry name" value="T_SNARE_dom"/>
</dbReference>
<dbReference type="InterPro" id="IPR050903">
    <property type="entry name" value="Bact_Chemotaxis_MeTrfase"/>
</dbReference>
<dbReference type="PROSITE" id="PS50111">
    <property type="entry name" value="CHEMOTAXIS_TRANSDUC_2"/>
    <property type="match status" value="1"/>
</dbReference>
<dbReference type="PANTHER" id="PTHR24422">
    <property type="entry name" value="CHEMOTAXIS PROTEIN METHYLTRANSFERASE"/>
    <property type="match status" value="1"/>
</dbReference>
<dbReference type="InterPro" id="IPR000700">
    <property type="entry name" value="PAS-assoc_C"/>
</dbReference>
<feature type="domain" description="Methyl-accepting transducer" evidence="2">
    <location>
        <begin position="259"/>
        <end position="502"/>
    </location>
</feature>
<dbReference type="Gene3D" id="3.30.450.20">
    <property type="entry name" value="PAS domain"/>
    <property type="match status" value="2"/>
</dbReference>
<dbReference type="InterPro" id="IPR035965">
    <property type="entry name" value="PAS-like_dom_sf"/>
</dbReference>